<dbReference type="Proteomes" id="UP000002033">
    <property type="component" value="Chromosome"/>
</dbReference>
<evidence type="ECO:0000259" key="2">
    <source>
        <dbReference type="Pfam" id="PF13088"/>
    </source>
</evidence>
<sequence length="394" mass="43699">MDRRTTRTLTTWTAIACSVVLSALLLYKMTNRVEPWTFVVDVPQAPVRGDQQIHAATITPPDEKDFVHGPSLIQTPAGLLAFWYRAVYEGAANAEIVSSRFDGTHWSPTAVVKDSSAVTRDIGLTVKSLANPVAFRRSANEIWLFFAASRLSGWATCEIILVRSTDNGQTWERAQRLYASPFLNMSHLTKSLPIRLSGDRIALPAYHEMNRKYPIMLVLDGNGRVVDKVRMGNGGTVGYQPAIVPTSPTTAIAFVRRLNSFRPQSILITRTTDAGRTWTPVAPIDLPNPGGPIAAIRYDETRILLAFNDDPKDESNVKLAFSNLDGTSFRRIGTLVQVNDQVKGDATAYPFLLESEPGQFDVVFSRPPPQHVIDHVRVSSAWIEQNLERSAEQK</sequence>
<gene>
    <name evidence="3" type="ordered locus">Hden_0853</name>
</gene>
<dbReference type="STRING" id="582899.Hden_0853"/>
<dbReference type="EMBL" id="CP002083">
    <property type="protein sequence ID" value="ADJ22670.1"/>
    <property type="molecule type" value="Genomic_DNA"/>
</dbReference>
<dbReference type="HOGENOM" id="CLU_054555_0_0_5"/>
<dbReference type="AlphaFoldDB" id="D8JU80"/>
<keyword evidence="1" id="KW-0472">Membrane</keyword>
<dbReference type="InterPro" id="IPR011040">
    <property type="entry name" value="Sialidase"/>
</dbReference>
<reference evidence="4" key="1">
    <citation type="journal article" date="2011" name="J. Bacteriol.">
        <title>Genome sequences of eight morphologically diverse alphaproteobacteria.</title>
        <authorList>
            <consortium name="US DOE Joint Genome Institute"/>
            <person name="Brown P.J."/>
            <person name="Kysela D.T."/>
            <person name="Buechlein A."/>
            <person name="Hemmerich C."/>
            <person name="Brun Y.V."/>
        </authorList>
    </citation>
    <scope>NUCLEOTIDE SEQUENCE [LARGE SCALE GENOMIC DNA]</scope>
    <source>
        <strain evidence="4">ATCC 51888 / DSM 1869 / NCIB 11706 / TK 0415</strain>
    </source>
</reference>
<dbReference type="Pfam" id="PF13088">
    <property type="entry name" value="BNR_2"/>
    <property type="match status" value="1"/>
</dbReference>
<dbReference type="PANTHER" id="PTHR43752:SF2">
    <property type="entry name" value="BNR_ASP-BOX REPEAT FAMILY PROTEIN"/>
    <property type="match status" value="1"/>
</dbReference>
<evidence type="ECO:0000313" key="3">
    <source>
        <dbReference type="EMBL" id="ADJ22670.1"/>
    </source>
</evidence>
<feature type="domain" description="Sialidase" evidence="2">
    <location>
        <begin position="79"/>
        <end position="362"/>
    </location>
</feature>
<dbReference type="CAZy" id="GH33">
    <property type="family name" value="Glycoside Hydrolase Family 33"/>
</dbReference>
<dbReference type="SUPFAM" id="SSF50939">
    <property type="entry name" value="Sialidases"/>
    <property type="match status" value="1"/>
</dbReference>
<dbReference type="Gene3D" id="2.120.10.10">
    <property type="match status" value="1"/>
</dbReference>
<dbReference type="KEGG" id="hdn:Hden_0853"/>
<keyword evidence="1" id="KW-1133">Transmembrane helix</keyword>
<dbReference type="CDD" id="cd15482">
    <property type="entry name" value="Sialidase_non-viral"/>
    <property type="match status" value="1"/>
</dbReference>
<feature type="transmembrane region" description="Helical" evidence="1">
    <location>
        <begin position="9"/>
        <end position="27"/>
    </location>
</feature>
<protein>
    <recommendedName>
        <fullName evidence="2">Sialidase domain-containing protein</fullName>
    </recommendedName>
</protein>
<accession>D8JU80</accession>
<proteinExistence type="predicted"/>
<keyword evidence="1" id="KW-0812">Transmembrane</keyword>
<organism evidence="3 4">
    <name type="scientific">Hyphomicrobium denitrificans (strain ATCC 51888 / DSM 1869 / NCIMB 11706 / TK 0415)</name>
    <dbReference type="NCBI Taxonomy" id="582899"/>
    <lineage>
        <taxon>Bacteria</taxon>
        <taxon>Pseudomonadati</taxon>
        <taxon>Pseudomonadota</taxon>
        <taxon>Alphaproteobacteria</taxon>
        <taxon>Hyphomicrobiales</taxon>
        <taxon>Hyphomicrobiaceae</taxon>
        <taxon>Hyphomicrobium</taxon>
    </lineage>
</organism>
<name>D8JU80_HYPDA</name>
<dbReference type="PANTHER" id="PTHR43752">
    <property type="entry name" value="BNR/ASP-BOX REPEAT FAMILY PROTEIN"/>
    <property type="match status" value="1"/>
</dbReference>
<dbReference type="InterPro" id="IPR036278">
    <property type="entry name" value="Sialidase_sf"/>
</dbReference>
<dbReference type="RefSeq" id="WP_013214885.1">
    <property type="nucleotide sequence ID" value="NC_014313.1"/>
</dbReference>
<keyword evidence="4" id="KW-1185">Reference proteome</keyword>
<dbReference type="eggNOG" id="COG4692">
    <property type="taxonomic scope" value="Bacteria"/>
</dbReference>
<evidence type="ECO:0000313" key="4">
    <source>
        <dbReference type="Proteomes" id="UP000002033"/>
    </source>
</evidence>
<evidence type="ECO:0000256" key="1">
    <source>
        <dbReference type="SAM" id="Phobius"/>
    </source>
</evidence>